<reference evidence="3 4" key="1">
    <citation type="submission" date="2015-09" db="EMBL/GenBank/DDBJ databases">
        <title>Host preference determinants of Valsa canker pathogens revealed by comparative genomics.</title>
        <authorList>
            <person name="Yin Z."/>
            <person name="Huang L."/>
        </authorList>
    </citation>
    <scope>NUCLEOTIDE SEQUENCE [LARGE SCALE GENOMIC DNA]</scope>
    <source>
        <strain evidence="3 4">YSFL</strain>
    </source>
</reference>
<proteinExistence type="predicted"/>
<evidence type="ECO:0000313" key="4">
    <source>
        <dbReference type="Proteomes" id="UP000284375"/>
    </source>
</evidence>
<accession>A0A423VMQ7</accession>
<feature type="domain" description="DUF7726" evidence="2">
    <location>
        <begin position="205"/>
        <end position="286"/>
    </location>
</feature>
<keyword evidence="4" id="KW-1185">Reference proteome</keyword>
<feature type="region of interest" description="Disordered" evidence="1">
    <location>
        <begin position="288"/>
        <end position="325"/>
    </location>
</feature>
<name>A0A423VMQ7_CYTCH</name>
<dbReference type="AlphaFoldDB" id="A0A423VMQ7"/>
<comment type="caution">
    <text evidence="3">The sequence shown here is derived from an EMBL/GenBank/DDBJ whole genome shotgun (WGS) entry which is preliminary data.</text>
</comment>
<gene>
    <name evidence="3" type="ORF">VSDG_07249</name>
</gene>
<feature type="compositionally biased region" description="Basic residues" evidence="1">
    <location>
        <begin position="291"/>
        <end position="309"/>
    </location>
</feature>
<dbReference type="Pfam" id="PF24852">
    <property type="entry name" value="DUF7726"/>
    <property type="match status" value="1"/>
</dbReference>
<evidence type="ECO:0000259" key="2">
    <source>
        <dbReference type="Pfam" id="PF24852"/>
    </source>
</evidence>
<organism evidence="3 4">
    <name type="scientific">Cytospora chrysosperma</name>
    <name type="common">Cytospora canker fungus</name>
    <name type="synonym">Sphaeria chrysosperma</name>
    <dbReference type="NCBI Taxonomy" id="252740"/>
    <lineage>
        <taxon>Eukaryota</taxon>
        <taxon>Fungi</taxon>
        <taxon>Dikarya</taxon>
        <taxon>Ascomycota</taxon>
        <taxon>Pezizomycotina</taxon>
        <taxon>Sordariomycetes</taxon>
        <taxon>Sordariomycetidae</taxon>
        <taxon>Diaporthales</taxon>
        <taxon>Cytosporaceae</taxon>
        <taxon>Cytospora</taxon>
    </lineage>
</organism>
<dbReference type="EMBL" id="LJZO01000038">
    <property type="protein sequence ID" value="ROV92296.1"/>
    <property type="molecule type" value="Genomic_DNA"/>
</dbReference>
<sequence length="325" mass="37796">MKLTEQQKKSFTGNIIFVDSIDQRGDGGSWTVCEDKVRGGRLGRDHTLDDVPNHFVRDSLMNYIDDTEKSTERQKEAARNAIVPDLTPEEVKNYCALLNKMKEDEEEEWRVSMGFPGRNATPEEIRKYKVRTCMFVHDVRTEKQAEAILRQQDVVRAIDESVDLTPLEIPVATRQYGRWKPLAYSVLKPNELRSSREAMLEPPKEIDRNCDQIRLMIRRFCYRQDPGWFYEPSGNDFSIDHFQNALGIQRSQMTTFLGKRGLKEGAGTKAYHLAWEFFKKREMLGYPLEKRKNKPRPKGHNPNRKGKKRRIDDADISVGEGERRG</sequence>
<evidence type="ECO:0000313" key="3">
    <source>
        <dbReference type="EMBL" id="ROV92296.1"/>
    </source>
</evidence>
<dbReference type="STRING" id="252740.A0A423VMQ7"/>
<protein>
    <recommendedName>
        <fullName evidence="2">DUF7726 domain-containing protein</fullName>
    </recommendedName>
</protein>
<dbReference type="InterPro" id="IPR056143">
    <property type="entry name" value="DUF7726"/>
</dbReference>
<dbReference type="OrthoDB" id="4680706at2759"/>
<dbReference type="Proteomes" id="UP000284375">
    <property type="component" value="Unassembled WGS sequence"/>
</dbReference>
<evidence type="ECO:0000256" key="1">
    <source>
        <dbReference type="SAM" id="MobiDB-lite"/>
    </source>
</evidence>